<gene>
    <name evidence="1" type="ORF">PGLA1383_LOCUS51636</name>
</gene>
<dbReference type="EMBL" id="CAJNNV010031413">
    <property type="protein sequence ID" value="CAE8636123.1"/>
    <property type="molecule type" value="Genomic_DNA"/>
</dbReference>
<accession>A0A813HEU8</accession>
<reference evidence="1" key="1">
    <citation type="submission" date="2021-02" db="EMBL/GenBank/DDBJ databases">
        <authorList>
            <person name="Dougan E. K."/>
            <person name="Rhodes N."/>
            <person name="Thang M."/>
            <person name="Chan C."/>
        </authorList>
    </citation>
    <scope>NUCLEOTIDE SEQUENCE</scope>
</reference>
<comment type="caution">
    <text evidence="1">The sequence shown here is derived from an EMBL/GenBank/DDBJ whole genome shotgun (WGS) entry which is preliminary data.</text>
</comment>
<dbReference type="Gene3D" id="1.10.472.10">
    <property type="entry name" value="Cyclin-like"/>
    <property type="match status" value="1"/>
</dbReference>
<dbReference type="PANTHER" id="PTHR15615">
    <property type="match status" value="1"/>
</dbReference>
<dbReference type="SUPFAM" id="SSF47954">
    <property type="entry name" value="Cyclin-like"/>
    <property type="match status" value="1"/>
</dbReference>
<evidence type="ECO:0000313" key="2">
    <source>
        <dbReference type="Proteomes" id="UP000654075"/>
    </source>
</evidence>
<name>A0A813HEU8_POLGL</name>
<evidence type="ECO:0000313" key="1">
    <source>
        <dbReference type="EMBL" id="CAE8636123.1"/>
    </source>
</evidence>
<dbReference type="OrthoDB" id="337735at2759"/>
<dbReference type="InterPro" id="IPR013922">
    <property type="entry name" value="Cyclin_PHO80-like"/>
</dbReference>
<evidence type="ECO:0008006" key="3">
    <source>
        <dbReference type="Google" id="ProtNLM"/>
    </source>
</evidence>
<dbReference type="Proteomes" id="UP000654075">
    <property type="component" value="Unassembled WGS sequence"/>
</dbReference>
<dbReference type="PANTHER" id="PTHR15615:SF108">
    <property type="entry name" value="PROTEIN CNPPD1"/>
    <property type="match status" value="1"/>
</dbReference>
<protein>
    <recommendedName>
        <fullName evidence="3">Cyclin</fullName>
    </recommendedName>
</protein>
<dbReference type="CDD" id="cd20558">
    <property type="entry name" value="CYCLIN_ScPCL7-like"/>
    <property type="match status" value="1"/>
</dbReference>
<proteinExistence type="predicted"/>
<keyword evidence="2" id="KW-1185">Reference proteome</keyword>
<dbReference type="GO" id="GO:0019901">
    <property type="term" value="F:protein kinase binding"/>
    <property type="evidence" value="ECO:0007669"/>
    <property type="project" value="InterPro"/>
</dbReference>
<sequence>MQTMATMASCLTKTREELQHCADRRVRSNGRSQVRRSSSGRFKTGATIGSRVWAPKACTAEKAEAPSQASQEVAKADVVREVVIVDPISQVDWAPEEASSPTANGSLCSALASVYGSLAAMTSKQQSPQRLTRFHSKVEPAIGIHQYMQRVWQYFKCSDACHVMALIYIDRLVKLHPDFTVTNFTIHRLLAAATVIAAKYLDDVYYCNAYYAKVCGLSLLEMNALEANFVSLIRWKLNIERAEYDAYHSQVVKAVGSGAPVQEETGL</sequence>
<dbReference type="Pfam" id="PF08613">
    <property type="entry name" value="Cyclin"/>
    <property type="match status" value="1"/>
</dbReference>
<organism evidence="1 2">
    <name type="scientific">Polarella glacialis</name>
    <name type="common">Dinoflagellate</name>
    <dbReference type="NCBI Taxonomy" id="89957"/>
    <lineage>
        <taxon>Eukaryota</taxon>
        <taxon>Sar</taxon>
        <taxon>Alveolata</taxon>
        <taxon>Dinophyceae</taxon>
        <taxon>Suessiales</taxon>
        <taxon>Suessiaceae</taxon>
        <taxon>Polarella</taxon>
    </lineage>
</organism>
<dbReference type="AlphaFoldDB" id="A0A813HEU8"/>
<dbReference type="InterPro" id="IPR036915">
    <property type="entry name" value="Cyclin-like_sf"/>
</dbReference>